<reference evidence="1 2" key="1">
    <citation type="submission" date="2020-08" db="EMBL/GenBank/DDBJ databases">
        <title>Sequencing the genomes of 1000 actinobacteria strains.</title>
        <authorList>
            <person name="Klenk H.-P."/>
        </authorList>
    </citation>
    <scope>NUCLEOTIDE SEQUENCE [LARGE SCALE GENOMIC DNA]</scope>
    <source>
        <strain evidence="1 2">DSM 45823</strain>
    </source>
</reference>
<dbReference type="AlphaFoldDB" id="A0A7W3MUB6"/>
<comment type="caution">
    <text evidence="1">The sequence shown here is derived from an EMBL/GenBank/DDBJ whole genome shotgun (WGS) entry which is preliminary data.</text>
</comment>
<dbReference type="EMBL" id="JACJII010000001">
    <property type="protein sequence ID" value="MBA9002035.1"/>
    <property type="molecule type" value="Genomic_DNA"/>
</dbReference>
<organism evidence="1 2">
    <name type="scientific">Thermomonospora cellulosilytica</name>
    <dbReference type="NCBI Taxonomy" id="1411118"/>
    <lineage>
        <taxon>Bacteria</taxon>
        <taxon>Bacillati</taxon>
        <taxon>Actinomycetota</taxon>
        <taxon>Actinomycetes</taxon>
        <taxon>Streptosporangiales</taxon>
        <taxon>Thermomonosporaceae</taxon>
        <taxon>Thermomonospora</taxon>
    </lineage>
</organism>
<protein>
    <submittedName>
        <fullName evidence="1">Uncharacterized protein</fullName>
    </submittedName>
</protein>
<dbReference type="Proteomes" id="UP000539313">
    <property type="component" value="Unassembled WGS sequence"/>
</dbReference>
<name>A0A7W3MUB6_9ACTN</name>
<dbReference type="RefSeq" id="WP_182704198.1">
    <property type="nucleotide sequence ID" value="NZ_JACJII010000001.1"/>
</dbReference>
<evidence type="ECO:0000313" key="2">
    <source>
        <dbReference type="Proteomes" id="UP000539313"/>
    </source>
</evidence>
<gene>
    <name evidence="1" type="ORF">HNR21_000917</name>
</gene>
<accession>A0A7W3MUB6</accession>
<evidence type="ECO:0000313" key="1">
    <source>
        <dbReference type="EMBL" id="MBA9002035.1"/>
    </source>
</evidence>
<sequence>MTGPAVTIGALVELQADAHGFIDAHDAHEACRAVDAAHGPALVLVHGPLLAPPAASAEAIRIVGAALWDAASIAVHGNGPHVAEVAAAEERAFRTGTAA</sequence>
<proteinExistence type="predicted"/>
<keyword evidence="2" id="KW-1185">Reference proteome</keyword>